<proteinExistence type="predicted"/>
<dbReference type="GO" id="GO:0003964">
    <property type="term" value="F:RNA-directed DNA polymerase activity"/>
    <property type="evidence" value="ECO:0007669"/>
    <property type="project" value="UniProtKB-KW"/>
</dbReference>
<dbReference type="Proteomes" id="UP000735302">
    <property type="component" value="Unassembled WGS sequence"/>
</dbReference>
<protein>
    <submittedName>
        <fullName evidence="1">Reverse transcriptase</fullName>
    </submittedName>
</protein>
<evidence type="ECO:0000313" key="1">
    <source>
        <dbReference type="EMBL" id="GFN87773.1"/>
    </source>
</evidence>
<keyword evidence="1" id="KW-0695">RNA-directed DNA polymerase</keyword>
<keyword evidence="1" id="KW-0548">Nucleotidyltransferase</keyword>
<keyword evidence="1" id="KW-0808">Transferase</keyword>
<evidence type="ECO:0000313" key="2">
    <source>
        <dbReference type="Proteomes" id="UP000735302"/>
    </source>
</evidence>
<organism evidence="1 2">
    <name type="scientific">Plakobranchus ocellatus</name>
    <dbReference type="NCBI Taxonomy" id="259542"/>
    <lineage>
        <taxon>Eukaryota</taxon>
        <taxon>Metazoa</taxon>
        <taxon>Spiralia</taxon>
        <taxon>Lophotrochozoa</taxon>
        <taxon>Mollusca</taxon>
        <taxon>Gastropoda</taxon>
        <taxon>Heterobranchia</taxon>
        <taxon>Euthyneura</taxon>
        <taxon>Panpulmonata</taxon>
        <taxon>Sacoglossa</taxon>
        <taxon>Placobranchoidea</taxon>
        <taxon>Plakobranchidae</taxon>
        <taxon>Plakobranchus</taxon>
    </lineage>
</organism>
<reference evidence="1 2" key="1">
    <citation type="journal article" date="2021" name="Elife">
        <title>Chloroplast acquisition without the gene transfer in kleptoplastic sea slugs, Plakobranchus ocellatus.</title>
        <authorList>
            <person name="Maeda T."/>
            <person name="Takahashi S."/>
            <person name="Yoshida T."/>
            <person name="Shimamura S."/>
            <person name="Takaki Y."/>
            <person name="Nagai Y."/>
            <person name="Toyoda A."/>
            <person name="Suzuki Y."/>
            <person name="Arimoto A."/>
            <person name="Ishii H."/>
            <person name="Satoh N."/>
            <person name="Nishiyama T."/>
            <person name="Hasebe M."/>
            <person name="Maruyama T."/>
            <person name="Minagawa J."/>
            <person name="Obokata J."/>
            <person name="Shigenobu S."/>
        </authorList>
    </citation>
    <scope>NUCLEOTIDE SEQUENCE [LARGE SCALE GENOMIC DNA]</scope>
</reference>
<gene>
    <name evidence="1" type="ORF">PoB_001427900</name>
</gene>
<dbReference type="AlphaFoldDB" id="A0AAV3Z155"/>
<sequence>MPLKDLKKQCIPLHACTGFSFVPSRKDKSRFELAAVTNPGWIRTAALVDHVMRMWKVFNAKSPLRISSFGLRGGQTILAQERCVEQITSRHREVSPLEVLEIWADCTTKRSLKA</sequence>
<comment type="caution">
    <text evidence="1">The sequence shown here is derived from an EMBL/GenBank/DDBJ whole genome shotgun (WGS) entry which is preliminary data.</text>
</comment>
<dbReference type="EMBL" id="BLXT01001780">
    <property type="protein sequence ID" value="GFN87773.1"/>
    <property type="molecule type" value="Genomic_DNA"/>
</dbReference>
<name>A0AAV3Z155_9GAST</name>
<keyword evidence="2" id="KW-1185">Reference proteome</keyword>
<accession>A0AAV3Z155</accession>